<accession>A0A2P2Q927</accession>
<reference evidence="1" key="1">
    <citation type="submission" date="2018-02" db="EMBL/GenBank/DDBJ databases">
        <title>Rhizophora mucronata_Transcriptome.</title>
        <authorList>
            <person name="Meera S.P."/>
            <person name="Sreeshan A."/>
            <person name="Augustine A."/>
        </authorList>
    </citation>
    <scope>NUCLEOTIDE SEQUENCE</scope>
    <source>
        <tissue evidence="1">Leaf</tissue>
    </source>
</reference>
<evidence type="ECO:0000313" key="1">
    <source>
        <dbReference type="EMBL" id="MBX63498.1"/>
    </source>
</evidence>
<sequence>MYTNQEFNIVTNQCLYNPIFEMT</sequence>
<organism evidence="1">
    <name type="scientific">Rhizophora mucronata</name>
    <name type="common">Asiatic mangrove</name>
    <dbReference type="NCBI Taxonomy" id="61149"/>
    <lineage>
        <taxon>Eukaryota</taxon>
        <taxon>Viridiplantae</taxon>
        <taxon>Streptophyta</taxon>
        <taxon>Embryophyta</taxon>
        <taxon>Tracheophyta</taxon>
        <taxon>Spermatophyta</taxon>
        <taxon>Magnoliopsida</taxon>
        <taxon>eudicotyledons</taxon>
        <taxon>Gunneridae</taxon>
        <taxon>Pentapetalae</taxon>
        <taxon>rosids</taxon>
        <taxon>fabids</taxon>
        <taxon>Malpighiales</taxon>
        <taxon>Rhizophoraceae</taxon>
        <taxon>Rhizophora</taxon>
    </lineage>
</organism>
<dbReference type="EMBL" id="GGEC01083014">
    <property type="protein sequence ID" value="MBX63498.1"/>
    <property type="molecule type" value="Transcribed_RNA"/>
</dbReference>
<name>A0A2P2Q927_RHIMU</name>
<protein>
    <submittedName>
        <fullName evidence="1">Uncharacterized protein</fullName>
    </submittedName>
</protein>
<proteinExistence type="predicted"/>
<dbReference type="AlphaFoldDB" id="A0A2P2Q927"/>